<evidence type="ECO:0000256" key="2">
    <source>
        <dbReference type="ARBA" id="ARBA00022692"/>
    </source>
</evidence>
<accession>A0A2V3WA02</accession>
<keyword evidence="3 5" id="KW-1133">Transmembrane helix</keyword>
<evidence type="ECO:0000256" key="5">
    <source>
        <dbReference type="SAM" id="Phobius"/>
    </source>
</evidence>
<evidence type="ECO:0000259" key="6">
    <source>
        <dbReference type="Pfam" id="PF12698"/>
    </source>
</evidence>
<dbReference type="GO" id="GO:0016020">
    <property type="term" value="C:membrane"/>
    <property type="evidence" value="ECO:0007669"/>
    <property type="project" value="UniProtKB-SubCell"/>
</dbReference>
<evidence type="ECO:0000256" key="3">
    <source>
        <dbReference type="ARBA" id="ARBA00022989"/>
    </source>
</evidence>
<comment type="caution">
    <text evidence="7">The sequence shown here is derived from an EMBL/GenBank/DDBJ whole genome shotgun (WGS) entry which is preliminary data.</text>
</comment>
<keyword evidence="8" id="KW-1185">Reference proteome</keyword>
<protein>
    <submittedName>
        <fullName evidence="7">ABC-2 type transport system permease protein</fullName>
    </submittedName>
</protein>
<feature type="transmembrane region" description="Helical" evidence="5">
    <location>
        <begin position="217"/>
        <end position="241"/>
    </location>
</feature>
<dbReference type="OrthoDB" id="3078158at2"/>
<dbReference type="Proteomes" id="UP000247922">
    <property type="component" value="Unassembled WGS sequence"/>
</dbReference>
<keyword evidence="2 5" id="KW-0812">Transmembrane</keyword>
<organism evidence="7 8">
    <name type="scientific">Streptohalobacillus salinus</name>
    <dbReference type="NCBI Taxonomy" id="621096"/>
    <lineage>
        <taxon>Bacteria</taxon>
        <taxon>Bacillati</taxon>
        <taxon>Bacillota</taxon>
        <taxon>Bacilli</taxon>
        <taxon>Bacillales</taxon>
        <taxon>Bacillaceae</taxon>
        <taxon>Streptohalobacillus</taxon>
    </lineage>
</organism>
<reference evidence="7 8" key="1">
    <citation type="submission" date="2018-05" db="EMBL/GenBank/DDBJ databases">
        <title>Genomic Encyclopedia of Type Strains, Phase IV (KMG-IV): sequencing the most valuable type-strain genomes for metagenomic binning, comparative biology and taxonomic classification.</title>
        <authorList>
            <person name="Goeker M."/>
        </authorList>
    </citation>
    <scope>NUCLEOTIDE SEQUENCE [LARGE SCALE GENOMIC DNA]</scope>
    <source>
        <strain evidence="7 8">DSM 22440</strain>
    </source>
</reference>
<dbReference type="GO" id="GO:0140359">
    <property type="term" value="F:ABC-type transporter activity"/>
    <property type="evidence" value="ECO:0007669"/>
    <property type="project" value="InterPro"/>
</dbReference>
<comment type="subcellular location">
    <subcellularLocation>
        <location evidence="1">Membrane</location>
        <topology evidence="1">Multi-pass membrane protein</topology>
    </subcellularLocation>
</comment>
<feature type="transmembrane region" description="Helical" evidence="5">
    <location>
        <begin position="393"/>
        <end position="412"/>
    </location>
</feature>
<evidence type="ECO:0000313" key="7">
    <source>
        <dbReference type="EMBL" id="PXW90900.1"/>
    </source>
</evidence>
<name>A0A2V3WA02_9BACI</name>
<gene>
    <name evidence="7" type="ORF">DES38_10731</name>
</gene>
<evidence type="ECO:0000256" key="1">
    <source>
        <dbReference type="ARBA" id="ARBA00004141"/>
    </source>
</evidence>
<feature type="transmembrane region" description="Helical" evidence="5">
    <location>
        <begin position="262"/>
        <end position="287"/>
    </location>
</feature>
<evidence type="ECO:0000256" key="4">
    <source>
        <dbReference type="ARBA" id="ARBA00023136"/>
    </source>
</evidence>
<evidence type="ECO:0000313" key="8">
    <source>
        <dbReference type="Proteomes" id="UP000247922"/>
    </source>
</evidence>
<dbReference type="InterPro" id="IPR052902">
    <property type="entry name" value="ABC-2_transporter"/>
</dbReference>
<dbReference type="AlphaFoldDB" id="A0A2V3WA02"/>
<feature type="transmembrane region" description="Helical" evidence="5">
    <location>
        <begin position="333"/>
        <end position="352"/>
    </location>
</feature>
<proteinExistence type="predicted"/>
<feature type="domain" description="ABC-2 type transporter transmembrane" evidence="6">
    <location>
        <begin position="19"/>
        <end position="409"/>
    </location>
</feature>
<dbReference type="InterPro" id="IPR013525">
    <property type="entry name" value="ABC2_TM"/>
</dbReference>
<keyword evidence="4 5" id="KW-0472">Membrane</keyword>
<dbReference type="PANTHER" id="PTHR43027:SF1">
    <property type="entry name" value="DOXORUBICIN RESISTANCE ABC TRANSPORTER PERMEASE PROTEIN DRRC-RELATED"/>
    <property type="match status" value="1"/>
</dbReference>
<sequence>MFNLLKKDVLTISKDRSELLILLVMPFVLISILGFALGGLMNNTSQLEAIPFAVVEMENNEEEKTEIVDQLASTGLDEATIDAIVSGVDVNQAINQMLIELENEALLNVEYMNAEAAAAALVEEEVRGVLTIPAALTSQIVRKQVTDQAITQALTLRVHDETTIQADVLKQIFKRFVSEYNLMLSIQNVRGESVVIPDQTEYGATVSVETTTPVSAFQYYTIGMAMMFSLYVASSLSSNAFKEKKTDVLMRMMLAGEKPMRYLLSKAISGYVLVFLQLLILVLLSTVLFDSFPNQSVSFWLTMTWMTLVYAVVIGALTALLTSLTLMMSRDSVSGIFSGLVVTLFAFLGGSFTQVEQISPFIRTLGNWTPNGAMMTVYLQQIQGYGLDVSAPLLIRILIMSVVIFVLAVVSFPKRRLS</sequence>
<dbReference type="PANTHER" id="PTHR43027">
    <property type="entry name" value="DOXORUBICIN RESISTANCE ABC TRANSPORTER PERMEASE PROTEIN DRRC-RELATED"/>
    <property type="match status" value="1"/>
</dbReference>
<dbReference type="Pfam" id="PF12698">
    <property type="entry name" value="ABC2_membrane_3"/>
    <property type="match status" value="1"/>
</dbReference>
<feature type="transmembrane region" description="Helical" evidence="5">
    <location>
        <begin position="20"/>
        <end position="41"/>
    </location>
</feature>
<dbReference type="RefSeq" id="WP_110251464.1">
    <property type="nucleotide sequence ID" value="NZ_QJJR01000007.1"/>
</dbReference>
<dbReference type="EMBL" id="QJJR01000007">
    <property type="protein sequence ID" value="PXW90900.1"/>
    <property type="molecule type" value="Genomic_DNA"/>
</dbReference>
<feature type="transmembrane region" description="Helical" evidence="5">
    <location>
        <begin position="299"/>
        <end position="321"/>
    </location>
</feature>